<proteinExistence type="inferred from homology"/>
<evidence type="ECO:0000256" key="3">
    <source>
        <dbReference type="ARBA" id="ARBA00022692"/>
    </source>
</evidence>
<dbReference type="Proteomes" id="UP000327013">
    <property type="component" value="Chromosome 1"/>
</dbReference>
<keyword evidence="3 7" id="KW-0812">Transmembrane</keyword>
<evidence type="ECO:0000313" key="9">
    <source>
        <dbReference type="Proteomes" id="UP000327013"/>
    </source>
</evidence>
<comment type="similarity">
    <text evidence="2 7">Belongs to the copper transporter (Ctr) (TC 1.A.56) family. SLC31A subfamily.</text>
</comment>
<keyword evidence="4 7" id="KW-0187">Copper transport</keyword>
<feature type="transmembrane region" description="Helical" evidence="7">
    <location>
        <begin position="24"/>
        <end position="44"/>
    </location>
</feature>
<evidence type="ECO:0000256" key="4">
    <source>
        <dbReference type="ARBA" id="ARBA00022796"/>
    </source>
</evidence>
<evidence type="ECO:0000256" key="6">
    <source>
        <dbReference type="ARBA" id="ARBA00023136"/>
    </source>
</evidence>
<evidence type="ECO:0000313" key="8">
    <source>
        <dbReference type="EMBL" id="KAE7998433.1"/>
    </source>
</evidence>
<protein>
    <recommendedName>
        <fullName evidence="7">Copper transport protein</fullName>
    </recommendedName>
</protein>
<dbReference type="GO" id="GO:0005375">
    <property type="term" value="F:copper ion transmembrane transporter activity"/>
    <property type="evidence" value="ECO:0007669"/>
    <property type="project" value="UniProtKB-UniRule"/>
</dbReference>
<evidence type="ECO:0000256" key="7">
    <source>
        <dbReference type="RuleBase" id="RU367022"/>
    </source>
</evidence>
<evidence type="ECO:0000256" key="2">
    <source>
        <dbReference type="ARBA" id="ARBA00006921"/>
    </source>
</evidence>
<dbReference type="PANTHER" id="PTHR12483:SF27">
    <property type="entry name" value="COPPER TRANSPORT PROTEIN CTR1"/>
    <property type="match status" value="1"/>
</dbReference>
<dbReference type="AlphaFoldDB" id="A0A5N6QJN4"/>
<comment type="subcellular location">
    <subcellularLocation>
        <location evidence="1 7">Membrane</location>
        <topology evidence="1 7">Multi-pass membrane protein</topology>
    </subcellularLocation>
</comment>
<reference evidence="8 9" key="1">
    <citation type="submission" date="2019-06" db="EMBL/GenBank/DDBJ databases">
        <title>A chromosomal-level reference genome of Carpinus fangiana (Coryloideae, Betulaceae).</title>
        <authorList>
            <person name="Yang X."/>
            <person name="Wang Z."/>
            <person name="Zhang L."/>
            <person name="Hao G."/>
            <person name="Liu J."/>
            <person name="Yang Y."/>
        </authorList>
    </citation>
    <scope>NUCLEOTIDE SEQUENCE [LARGE SCALE GENOMIC DNA]</scope>
    <source>
        <strain evidence="8">Cfa_2016G</strain>
        <tissue evidence="8">Leaf</tissue>
    </source>
</reference>
<evidence type="ECO:0000256" key="5">
    <source>
        <dbReference type="ARBA" id="ARBA00022989"/>
    </source>
</evidence>
<keyword evidence="6 7" id="KW-0472">Membrane</keyword>
<keyword evidence="5 7" id="KW-1133">Transmembrane helix</keyword>
<dbReference type="Pfam" id="PF04145">
    <property type="entry name" value="Ctr"/>
    <property type="match status" value="1"/>
</dbReference>
<sequence length="132" mass="14920">MMHMTIYWGKKVTLLVDWWRTKTWMSYLLTLLACFLFSAFYQYMEGRRLRFKSSTSKTSSTMPSITVPLLSKIGRTRPVISPARLAASLLFGANKAIGYLLMVAIMSCNGGIFLAIVLGLSFGHYLFRSGDE</sequence>
<dbReference type="GO" id="GO:0005886">
    <property type="term" value="C:plasma membrane"/>
    <property type="evidence" value="ECO:0007669"/>
    <property type="project" value="TreeGrafter"/>
</dbReference>
<keyword evidence="7" id="KW-0813">Transport</keyword>
<evidence type="ECO:0000256" key="1">
    <source>
        <dbReference type="ARBA" id="ARBA00004141"/>
    </source>
</evidence>
<dbReference type="PANTHER" id="PTHR12483">
    <property type="entry name" value="SOLUTE CARRIER FAMILY 31 COPPER TRANSPORTERS"/>
    <property type="match status" value="1"/>
</dbReference>
<gene>
    <name evidence="8" type="ORF">FH972_002978</name>
</gene>
<dbReference type="OrthoDB" id="73901at2759"/>
<keyword evidence="7" id="KW-0406">Ion transport</keyword>
<accession>A0A5N6QJN4</accession>
<name>A0A5N6QJN4_9ROSI</name>
<keyword evidence="9" id="KW-1185">Reference proteome</keyword>
<organism evidence="8 9">
    <name type="scientific">Carpinus fangiana</name>
    <dbReference type="NCBI Taxonomy" id="176857"/>
    <lineage>
        <taxon>Eukaryota</taxon>
        <taxon>Viridiplantae</taxon>
        <taxon>Streptophyta</taxon>
        <taxon>Embryophyta</taxon>
        <taxon>Tracheophyta</taxon>
        <taxon>Spermatophyta</taxon>
        <taxon>Magnoliopsida</taxon>
        <taxon>eudicotyledons</taxon>
        <taxon>Gunneridae</taxon>
        <taxon>Pentapetalae</taxon>
        <taxon>rosids</taxon>
        <taxon>fabids</taxon>
        <taxon>Fagales</taxon>
        <taxon>Betulaceae</taxon>
        <taxon>Carpinus</taxon>
    </lineage>
</organism>
<feature type="transmembrane region" description="Helical" evidence="7">
    <location>
        <begin position="99"/>
        <end position="127"/>
    </location>
</feature>
<keyword evidence="7" id="KW-0186">Copper</keyword>
<dbReference type="InterPro" id="IPR007274">
    <property type="entry name" value="Cop_transporter"/>
</dbReference>
<dbReference type="EMBL" id="CM017321">
    <property type="protein sequence ID" value="KAE7998433.1"/>
    <property type="molecule type" value="Genomic_DNA"/>
</dbReference>